<dbReference type="Proteomes" id="UP000664398">
    <property type="component" value="Unassembled WGS sequence"/>
</dbReference>
<dbReference type="Pfam" id="PF17210">
    <property type="entry name" value="SdrD_B"/>
    <property type="match status" value="1"/>
</dbReference>
<keyword evidence="4" id="KW-0472">Membrane</keyword>
<protein>
    <recommendedName>
        <fullName evidence="5">SD-repeat containing protein B domain-containing protein</fullName>
    </recommendedName>
</protein>
<evidence type="ECO:0000256" key="1">
    <source>
        <dbReference type="ARBA" id="ARBA00004613"/>
    </source>
</evidence>
<feature type="domain" description="SD-repeat containing protein B" evidence="5">
    <location>
        <begin position="332"/>
        <end position="447"/>
    </location>
</feature>
<dbReference type="RefSeq" id="WP_208047105.1">
    <property type="nucleotide sequence ID" value="NZ_JAGDYL010000053.1"/>
</dbReference>
<dbReference type="InterPro" id="IPR051417">
    <property type="entry name" value="SDr/BOS_complex"/>
</dbReference>
<dbReference type="AlphaFoldDB" id="A0A939M466"/>
<feature type="transmembrane region" description="Helical" evidence="4">
    <location>
        <begin position="1149"/>
        <end position="1170"/>
    </location>
</feature>
<reference evidence="6" key="1">
    <citation type="submission" date="2021-03" db="EMBL/GenBank/DDBJ databases">
        <title>Leucobacter chromiisoli sp. nov., isolated from chromium-containing soil of chemical plant.</title>
        <authorList>
            <person name="Xu Z."/>
        </authorList>
    </citation>
    <scope>NUCLEOTIDE SEQUENCE</scope>
    <source>
        <strain evidence="6">A2</strain>
    </source>
</reference>
<name>A0A939M466_9MICO</name>
<keyword evidence="2" id="KW-0964">Secreted</keyword>
<evidence type="ECO:0000256" key="4">
    <source>
        <dbReference type="SAM" id="Phobius"/>
    </source>
</evidence>
<dbReference type="SUPFAM" id="SSF117074">
    <property type="entry name" value="Hypothetical protein PA1324"/>
    <property type="match status" value="1"/>
</dbReference>
<keyword evidence="4" id="KW-1133">Transmembrane helix</keyword>
<comment type="caution">
    <text evidence="6">The sequence shown here is derived from an EMBL/GenBank/DDBJ whole genome shotgun (WGS) entry which is preliminary data.</text>
</comment>
<evidence type="ECO:0000313" key="6">
    <source>
        <dbReference type="EMBL" id="MBO1806655.1"/>
    </source>
</evidence>
<dbReference type="PANTHER" id="PTHR23303">
    <property type="entry name" value="CARBOXYPEPTIDASE REGULATORY REGION-CONTAINING"/>
    <property type="match status" value="1"/>
</dbReference>
<comment type="subcellular location">
    <subcellularLocation>
        <location evidence="1">Secreted</location>
    </subcellularLocation>
</comment>
<organism evidence="6 7">
    <name type="scientific">Leucobacter ruminantium</name>
    <dbReference type="NCBI Taxonomy" id="1289170"/>
    <lineage>
        <taxon>Bacteria</taxon>
        <taxon>Bacillati</taxon>
        <taxon>Actinomycetota</taxon>
        <taxon>Actinomycetes</taxon>
        <taxon>Micrococcales</taxon>
        <taxon>Microbacteriaceae</taxon>
        <taxon>Leucobacter</taxon>
    </lineage>
</organism>
<evidence type="ECO:0000256" key="2">
    <source>
        <dbReference type="ARBA" id="ARBA00022525"/>
    </source>
</evidence>
<dbReference type="InterPro" id="IPR033764">
    <property type="entry name" value="Sdr_B"/>
</dbReference>
<proteinExistence type="predicted"/>
<dbReference type="GO" id="GO:0005975">
    <property type="term" value="P:carbohydrate metabolic process"/>
    <property type="evidence" value="ECO:0007669"/>
    <property type="project" value="UniProtKB-ARBA"/>
</dbReference>
<evidence type="ECO:0000259" key="5">
    <source>
        <dbReference type="Pfam" id="PF17210"/>
    </source>
</evidence>
<evidence type="ECO:0000313" key="7">
    <source>
        <dbReference type="Proteomes" id="UP000664398"/>
    </source>
</evidence>
<accession>A0A939M466</accession>
<dbReference type="InterPro" id="IPR013783">
    <property type="entry name" value="Ig-like_fold"/>
</dbReference>
<keyword evidence="7" id="KW-1185">Reference proteome</keyword>
<dbReference type="EMBL" id="JAGDYL010000053">
    <property type="protein sequence ID" value="MBO1806655.1"/>
    <property type="molecule type" value="Genomic_DNA"/>
</dbReference>
<gene>
    <name evidence="6" type="ORF">J4H91_15255</name>
</gene>
<sequence length="1176" mass="123510">MPEDELHYTIAPSVAPGAGTFLPYAVEDLRVVDRVDIGVLSVDLSGVDPFWEVEQTPADLGPDGVPYTADDVSGIVLTFRPAGPVRTDTALPEISYSGKLGVLLPPQAAPYSATVKNTAAIAATGMDPEVPAGTTPKRHSDTATVLAGTPQAAFFSKQLISDPEIEVEDVPTAWRVQWVNYNNYDLGQGRFVDVFPFDGDGRGSEFSGTSRLVSIGRVGAAAQAGTVFELTEDAPTGIGASPATGTAWVAVDPNDPSGWPAHPTAIRVTVPNIQASTQGYGAVDLGFEVDGQVKNDAYHNDASGTVFDPVQDRTINLGVKEADPVRVVASSIAGVAWVDRNADGLRQDTEALLPNITVRLIRDGDGSAPFRTATTDANGAYRFTQLHSSDYQVVFDADELRARGYRLTEQGVGDDRTIDSDADVDTGEVAELALPRATDVAHLDAGVIPVGLEASIDADASLTRTFAWDIEKTAVNGDEIVVDPGTGATTVDYEVTTTEGEATDSNAQLTGTVVVANPSDTKTYTFTATVAASGSGLTCTVTNGAGRQVGPGGEVALQYRCTGAPGSDLDRTVTATVAADDLDPATGQPVEPATASVDTSYRVDEVNRTVDVSDEATIAGTASDREFGPYTWSAAGTEHVERYSVDATVPAGDCLAIDNTATIVQTGQSATESVSACLPVDLRIAKHVVTGLERTYGWNLTKRLTNPGVQLDDAGRATLEYAVKITEGAKTDATWSMSGAVTIENPNRYKSVEAALADAPDIGGGAVCTFATGATTTLAAGETRAVPYTCSFASEPALTGTNTATVSWLSDEPGSDRTLGRQATATATADIREADWNLTEFTKTVSVRDMIRVGGAAKPARDFGPYTWSAEGTEHIERYSVPITVPAGACLAVDNTATISGLGTRASTQHTLCRQAPLKVSDSATASRVRVFGWSIAKELENRAGIAGDRSPDTVDAEYAVTVTEGGFADSSRQMGGTVRVQNPNGFRAFTVDVADVSEIDGVECRFDGPQRVLVPAGGEVRLPYRCSGTPAADTEHRVRVTGSGIDRIDHATAVRQRTTEVDRTIAVTDDRYAFAPAWRITWSAAGTEHRREYSIPVTTRPGACQTFTNTASIGSRGPRASASFDVCAPRTSQTGWQRTLSDLASTGGGWGALPAVAVLLLGGGTLLVLRRRRRA</sequence>
<dbReference type="Gene3D" id="2.60.40.10">
    <property type="entry name" value="Immunoglobulins"/>
    <property type="match status" value="1"/>
</dbReference>
<evidence type="ECO:0000256" key="3">
    <source>
        <dbReference type="ARBA" id="ARBA00022729"/>
    </source>
</evidence>
<keyword evidence="3" id="KW-0732">Signal</keyword>
<dbReference type="GO" id="GO:0005576">
    <property type="term" value="C:extracellular region"/>
    <property type="evidence" value="ECO:0007669"/>
    <property type="project" value="UniProtKB-SubCell"/>
</dbReference>
<keyword evidence="4" id="KW-0812">Transmembrane</keyword>